<feature type="binding site" evidence="15">
    <location>
        <position position="550"/>
    </location>
    <ligand>
        <name>[4Fe-4S] cluster</name>
        <dbReference type="ChEBI" id="CHEBI:49883"/>
        <label>1</label>
    </ligand>
</feature>
<evidence type="ECO:0000256" key="9">
    <source>
        <dbReference type="ARBA" id="ARBA00023002"/>
    </source>
</evidence>
<evidence type="ECO:0000256" key="5">
    <source>
        <dbReference type="ARBA" id="ARBA00022448"/>
    </source>
</evidence>
<dbReference type="InterPro" id="IPR017900">
    <property type="entry name" value="4Fe4S_Fe_S_CS"/>
</dbReference>
<evidence type="ECO:0000256" key="6">
    <source>
        <dbReference type="ARBA" id="ARBA00022485"/>
    </source>
</evidence>
<evidence type="ECO:0000256" key="11">
    <source>
        <dbReference type="ARBA" id="ARBA00023014"/>
    </source>
</evidence>
<evidence type="ECO:0000259" key="16">
    <source>
        <dbReference type="PROSITE" id="PS51379"/>
    </source>
</evidence>
<evidence type="ECO:0000256" key="4">
    <source>
        <dbReference type="ARBA" id="ARBA00017710"/>
    </source>
</evidence>
<feature type="binding site" evidence="15">
    <location>
        <position position="572"/>
    </location>
    <ligand>
        <name>[4Fe-4S] cluster</name>
        <dbReference type="ChEBI" id="CHEBI:49883"/>
        <label>2</label>
    </ligand>
</feature>
<dbReference type="Pfam" id="PF00037">
    <property type="entry name" value="Fer4"/>
    <property type="match status" value="1"/>
</dbReference>
<dbReference type="PANTHER" id="PTHR43710:SF5">
    <property type="entry name" value="INDOLEPYRUVATE FERREDOXIN OXIDOREDUCTASE ALPHA SUBUNIT"/>
    <property type="match status" value="1"/>
</dbReference>
<gene>
    <name evidence="17" type="primary">iorA</name>
    <name evidence="17" type="ORF">FYJ66_00545</name>
</gene>
<evidence type="ECO:0000256" key="8">
    <source>
        <dbReference type="ARBA" id="ARBA00022982"/>
    </source>
</evidence>
<dbReference type="SUPFAM" id="SSF52922">
    <property type="entry name" value="TK C-terminal domain-like"/>
    <property type="match status" value="1"/>
</dbReference>
<feature type="binding site" evidence="15">
    <location>
        <position position="582"/>
    </location>
    <ligand>
        <name>[4Fe-4S] cluster</name>
        <dbReference type="ChEBI" id="CHEBI:49883"/>
        <label>1</label>
    </ligand>
</feature>
<dbReference type="InterPro" id="IPR017896">
    <property type="entry name" value="4Fe4S_Fe-S-bd"/>
</dbReference>
<evidence type="ECO:0000256" key="14">
    <source>
        <dbReference type="PIRNR" id="PIRNR006439"/>
    </source>
</evidence>
<dbReference type="InterPro" id="IPR017721">
    <property type="entry name" value="IorA"/>
</dbReference>
<dbReference type="InterPro" id="IPR045025">
    <property type="entry name" value="HACL1-like"/>
</dbReference>
<dbReference type="FunFam" id="3.40.50.970:FF:000039">
    <property type="entry name" value="Indolepyruvate oxidoreductase subunit IorA"/>
    <property type="match status" value="1"/>
</dbReference>
<organism evidence="17">
    <name type="scientific">Baileyella intestinalis</name>
    <dbReference type="NCBI Taxonomy" id="2606709"/>
    <lineage>
        <taxon>Bacteria</taxon>
        <taxon>Bacillati</taxon>
        <taxon>Bacillota</taxon>
        <taxon>Clostridia</taxon>
        <taxon>Peptostreptococcales</taxon>
        <taxon>Anaerovoracaceae</taxon>
        <taxon>Baileyella</taxon>
    </lineage>
</organism>
<feature type="domain" description="4Fe-4S ferredoxin-type" evidence="16">
    <location>
        <begin position="535"/>
        <end position="556"/>
    </location>
</feature>
<dbReference type="InterPro" id="IPR011766">
    <property type="entry name" value="TPP_enzyme_TPP-bd"/>
</dbReference>
<feature type="binding site" evidence="15">
    <location>
        <position position="544"/>
    </location>
    <ligand>
        <name>[4Fe-4S] cluster</name>
        <dbReference type="ChEBI" id="CHEBI:49883"/>
        <label>1</label>
    </ligand>
</feature>
<evidence type="ECO:0000256" key="10">
    <source>
        <dbReference type="ARBA" id="ARBA00023004"/>
    </source>
</evidence>
<keyword evidence="6 14" id="KW-0004">4Fe-4S</keyword>
<evidence type="ECO:0000256" key="1">
    <source>
        <dbReference type="ARBA" id="ARBA00002995"/>
    </source>
</evidence>
<dbReference type="GO" id="GO:0043805">
    <property type="term" value="F:indolepyruvate ferredoxin oxidoreductase activity"/>
    <property type="evidence" value="ECO:0007669"/>
    <property type="project" value="UniProtKB-UniRule"/>
</dbReference>
<comment type="cofactor">
    <cofactor evidence="14 15">
        <name>[4Fe-4S] cluster</name>
        <dbReference type="ChEBI" id="CHEBI:49883"/>
    </cofactor>
    <text evidence="14 15">Binds 2 [4Fe-4S] clusters. In this family the first cluster has a non-standard and varying [4Fe-4S] binding motif CX(2)CX(2)CX(4-5)CP.</text>
</comment>
<feature type="binding site" evidence="15">
    <location>
        <position position="547"/>
    </location>
    <ligand>
        <name>[4Fe-4S] cluster</name>
        <dbReference type="ChEBI" id="CHEBI:49883"/>
        <label>1</label>
    </ligand>
</feature>
<comment type="function">
    <text evidence="1 14">Catalyzes the ferredoxin-dependent oxidative decarboxylation of arylpyruvates.</text>
</comment>
<feature type="binding site" evidence="15">
    <location>
        <position position="575"/>
    </location>
    <ligand>
        <name>[4Fe-4S] cluster</name>
        <dbReference type="ChEBI" id="CHEBI:49883"/>
        <label>2</label>
    </ligand>
</feature>
<keyword evidence="9 14" id="KW-0560">Oxidoreductase</keyword>
<dbReference type="Pfam" id="PF01855">
    <property type="entry name" value="POR_N"/>
    <property type="match status" value="1"/>
</dbReference>
<keyword evidence="8 14" id="KW-0249">Electron transport</keyword>
<keyword evidence="5 14" id="KW-0813">Transport</keyword>
<dbReference type="InterPro" id="IPR002880">
    <property type="entry name" value="Pyrv_Fd/Flavodoxin_OxRdtase_N"/>
</dbReference>
<dbReference type="GO" id="GO:0030976">
    <property type="term" value="F:thiamine pyrophosphate binding"/>
    <property type="evidence" value="ECO:0007669"/>
    <property type="project" value="InterPro"/>
</dbReference>
<evidence type="ECO:0000256" key="13">
    <source>
        <dbReference type="ARBA" id="ARBA00048332"/>
    </source>
</evidence>
<comment type="caution">
    <text evidence="17">The sequence shown here is derived from an EMBL/GenBank/DDBJ whole genome shotgun (WGS) entry which is preliminary data.</text>
</comment>
<dbReference type="EC" id="1.2.7.8" evidence="3 14"/>
<evidence type="ECO:0000256" key="15">
    <source>
        <dbReference type="PIRSR" id="PIRSR006439-50"/>
    </source>
</evidence>
<dbReference type="SUPFAM" id="SSF54862">
    <property type="entry name" value="4Fe-4S ferredoxins"/>
    <property type="match status" value="1"/>
</dbReference>
<dbReference type="Gene3D" id="3.40.50.970">
    <property type="match status" value="2"/>
</dbReference>
<evidence type="ECO:0000256" key="2">
    <source>
        <dbReference type="ARBA" id="ARBA00011238"/>
    </source>
</evidence>
<keyword evidence="10 14" id="KW-0408">Iron</keyword>
<dbReference type="PIRSF" id="PIRSF006439">
    <property type="entry name" value="Indolepyruvate_ferr_oxidored"/>
    <property type="match status" value="1"/>
</dbReference>
<dbReference type="SUPFAM" id="SSF52518">
    <property type="entry name" value="Thiamin diphosphate-binding fold (THDP-binding)"/>
    <property type="match status" value="2"/>
</dbReference>
<dbReference type="Pfam" id="PF02775">
    <property type="entry name" value="TPP_enzyme_C"/>
    <property type="match status" value="1"/>
</dbReference>
<evidence type="ECO:0000313" key="17">
    <source>
        <dbReference type="EMBL" id="MST68102.1"/>
    </source>
</evidence>
<comment type="subunit">
    <text evidence="2">Heterodimer of the IorA and IorB subunits.</text>
</comment>
<dbReference type="GO" id="GO:0051539">
    <property type="term" value="F:4 iron, 4 sulfur cluster binding"/>
    <property type="evidence" value="ECO:0007669"/>
    <property type="project" value="UniProtKB-UniRule"/>
</dbReference>
<accession>A0A6A8M416</accession>
<dbReference type="EMBL" id="VUNB01000001">
    <property type="protein sequence ID" value="MST68102.1"/>
    <property type="molecule type" value="Genomic_DNA"/>
</dbReference>
<dbReference type="Gene3D" id="3.30.70.20">
    <property type="match status" value="1"/>
</dbReference>
<dbReference type="PROSITE" id="PS51379">
    <property type="entry name" value="4FE4S_FER_2"/>
    <property type="match status" value="2"/>
</dbReference>
<keyword evidence="11 14" id="KW-0411">Iron-sulfur</keyword>
<dbReference type="PROSITE" id="PS00198">
    <property type="entry name" value="4FE4S_FER_1"/>
    <property type="match status" value="1"/>
</dbReference>
<dbReference type="AlphaFoldDB" id="A0A6A8M416"/>
<evidence type="ECO:0000256" key="3">
    <source>
        <dbReference type="ARBA" id="ARBA00012812"/>
    </source>
</evidence>
<dbReference type="NCBIfam" id="TIGR03336">
    <property type="entry name" value="IOR_alpha"/>
    <property type="match status" value="1"/>
</dbReference>
<keyword evidence="7 14" id="KW-0479">Metal-binding</keyword>
<dbReference type="InterPro" id="IPR009014">
    <property type="entry name" value="Transketo_C/PFOR_II"/>
</dbReference>
<proteinExistence type="predicted"/>
<keyword evidence="17" id="KW-0670">Pyruvate</keyword>
<dbReference type="GO" id="GO:0046872">
    <property type="term" value="F:metal ion binding"/>
    <property type="evidence" value="ECO:0007669"/>
    <property type="project" value="UniProtKB-UniRule"/>
</dbReference>
<feature type="binding site" evidence="15">
    <location>
        <position position="578"/>
    </location>
    <ligand>
        <name>[4Fe-4S] cluster</name>
        <dbReference type="ChEBI" id="CHEBI:49883"/>
        <label>2</label>
    </ligand>
</feature>
<reference evidence="17" key="1">
    <citation type="submission" date="2019-09" db="EMBL/GenBank/DDBJ databases">
        <title>In-depth cultivation of the pig gut microbiome towards novel bacterial diversity and tailored functional studies.</title>
        <authorList>
            <person name="Wylensek D."/>
            <person name="Hitch T.C.A."/>
            <person name="Clavel T."/>
        </authorList>
    </citation>
    <scope>NUCLEOTIDE SEQUENCE</scope>
    <source>
        <strain evidence="17">RF-744-FAT-WT-3</strain>
    </source>
</reference>
<feature type="domain" description="4Fe-4S ferredoxin-type" evidence="16">
    <location>
        <begin position="563"/>
        <end position="592"/>
    </location>
</feature>
<feature type="binding site" evidence="15">
    <location>
        <position position="555"/>
    </location>
    <ligand>
        <name>[4Fe-4S] cluster</name>
        <dbReference type="ChEBI" id="CHEBI:49883"/>
        <label>2</label>
    </ligand>
</feature>
<sequence>MKVIMSGNEAIARGAYEGGVQFASAYPGTPSTEILENMPQYSEDVYSEWAPNEKVAAEAAIGASLAGVRSFCAMKHVGMNVAADPIFTVAYTGVTGGFVIVSADDPGQHSSQNEQDNRNYAKAARLLMLEPSSSQECKDFMKMAFELSERFDAPVLMHLTTRVCHSKGIVELGDRVEHEYVPYKKQITKYVSAPANAKKMRVNLEDKLAKMEEFANTVEINQPEYHDTKIGVVTSGISYQYAKETFGDNASYLKLGMTFPLPTNLIKEFCSKVDKVYVVEEMDPYLQEFLERHGIECVGKPTIPVFDELNTDLVREALTGEKPESYDSELKSVVRPPTLCAGCPHRGFFQAIKKKKGLMINGDIGCYTLGANDPLNALDTAICMGASLSMAHGASQAYKVAGAKTKAVGVLGDSTFFHSGITSLMDAVYNQSSSISVILDNRITGMTGHQQNPGTGFTLMGKPAPEVDIPALCQAIGVKKENIYTVNPLHLDEVDKALDECIAKDEPTVIITRWPCVLKKFSQQDLDEFPTLHKTQCLIDQDKCRNCKSCVRTGCPALISTKDKVVIDTTSCTGCTVCKQVCPFDAISEVTK</sequence>
<comment type="catalytic activity">
    <reaction evidence="13 14">
        <text>indole-3-pyruvate + 2 oxidized [2Fe-2S]-[ferredoxin] + CoA = (indol-3-yl)acetyl-CoA + 2 reduced [2Fe-2S]-[ferredoxin] + CO2 + H(+)</text>
        <dbReference type="Rhea" id="RHEA:12645"/>
        <dbReference type="Rhea" id="RHEA-COMP:10000"/>
        <dbReference type="Rhea" id="RHEA-COMP:10001"/>
        <dbReference type="ChEBI" id="CHEBI:15378"/>
        <dbReference type="ChEBI" id="CHEBI:16526"/>
        <dbReference type="ChEBI" id="CHEBI:17640"/>
        <dbReference type="ChEBI" id="CHEBI:33737"/>
        <dbReference type="ChEBI" id="CHEBI:33738"/>
        <dbReference type="ChEBI" id="CHEBI:57271"/>
        <dbReference type="ChEBI" id="CHEBI:57287"/>
        <dbReference type="EC" id="1.2.7.8"/>
    </reaction>
</comment>
<name>A0A6A8M416_9FIRM</name>
<dbReference type="PANTHER" id="PTHR43710">
    <property type="entry name" value="2-HYDROXYACYL-COA LYASE"/>
    <property type="match status" value="1"/>
</dbReference>
<dbReference type="RefSeq" id="WP_154571579.1">
    <property type="nucleotide sequence ID" value="NZ_JAQXPA010000006.1"/>
</dbReference>
<dbReference type="CDD" id="cd07034">
    <property type="entry name" value="TPP_PYR_PFOR_IOR-alpha_like"/>
    <property type="match status" value="1"/>
</dbReference>
<dbReference type="InterPro" id="IPR029061">
    <property type="entry name" value="THDP-binding"/>
</dbReference>
<evidence type="ECO:0000256" key="12">
    <source>
        <dbReference type="ARBA" id="ARBA00030514"/>
    </source>
</evidence>
<evidence type="ECO:0000256" key="7">
    <source>
        <dbReference type="ARBA" id="ARBA00022723"/>
    </source>
</evidence>
<protein>
    <recommendedName>
        <fullName evidence="4 14">Indolepyruvate oxidoreductase subunit IorA</fullName>
        <shortName evidence="14">IOR</shortName>
        <ecNumber evidence="3 14">1.2.7.8</ecNumber>
    </recommendedName>
    <alternativeName>
        <fullName evidence="12 14">Indolepyruvate ferredoxin oxidoreductase subunit alpha</fullName>
    </alternativeName>
</protein>
<dbReference type="CDD" id="cd02008">
    <property type="entry name" value="TPP_IOR_alpha"/>
    <property type="match status" value="1"/>
</dbReference>